<accession>Q6BW26</accession>
<dbReference type="OrthoDB" id="406287at2759"/>
<feature type="transmembrane region" description="Helical" evidence="15">
    <location>
        <begin position="278"/>
        <end position="298"/>
    </location>
</feature>
<keyword evidence="9 15" id="KW-0472">Membrane</keyword>
<dbReference type="STRING" id="284592.Q6BW26"/>
<feature type="transmembrane region" description="Helical" evidence="15">
    <location>
        <begin position="412"/>
        <end position="430"/>
    </location>
</feature>
<keyword evidence="8" id="KW-0443">Lipid metabolism</keyword>
<protein>
    <recommendedName>
        <fullName evidence="3">Glycerophosphocholine acyltransferase 1</fullName>
    </recommendedName>
</protein>
<evidence type="ECO:0000256" key="1">
    <source>
        <dbReference type="ARBA" id="ARBA00004141"/>
    </source>
</evidence>
<feature type="compositionally biased region" description="Polar residues" evidence="14">
    <location>
        <begin position="463"/>
        <end position="473"/>
    </location>
</feature>
<evidence type="ECO:0000256" key="5">
    <source>
        <dbReference type="ARBA" id="ARBA00022679"/>
    </source>
</evidence>
<dbReference type="Proteomes" id="UP000000599">
    <property type="component" value="Chromosome B"/>
</dbReference>
<evidence type="ECO:0000313" key="17">
    <source>
        <dbReference type="Proteomes" id="UP000000599"/>
    </source>
</evidence>
<evidence type="ECO:0000256" key="10">
    <source>
        <dbReference type="ARBA" id="ARBA00023209"/>
    </source>
</evidence>
<evidence type="ECO:0000256" key="8">
    <source>
        <dbReference type="ARBA" id="ARBA00023098"/>
    </source>
</evidence>
<evidence type="ECO:0000256" key="6">
    <source>
        <dbReference type="ARBA" id="ARBA00022692"/>
    </source>
</evidence>
<dbReference type="AlphaFoldDB" id="Q6BW26"/>
<evidence type="ECO:0000256" key="4">
    <source>
        <dbReference type="ARBA" id="ARBA00022516"/>
    </source>
</evidence>
<feature type="compositionally biased region" description="Basic and acidic residues" evidence="14">
    <location>
        <begin position="47"/>
        <end position="61"/>
    </location>
</feature>
<keyword evidence="4" id="KW-0444">Lipid biosynthesis</keyword>
<dbReference type="OMA" id="WKRRVPT"/>
<comment type="subcellular location">
    <subcellularLocation>
        <location evidence="1">Membrane</location>
        <topology evidence="1">Multi-pass membrane protein</topology>
    </subcellularLocation>
</comment>
<keyword evidence="17" id="KW-1185">Reference proteome</keyword>
<dbReference type="RefSeq" id="XP_457593.2">
    <property type="nucleotide sequence ID" value="XM_457593.1"/>
</dbReference>
<evidence type="ECO:0000256" key="12">
    <source>
        <dbReference type="ARBA" id="ARBA00023315"/>
    </source>
</evidence>
<evidence type="ECO:0000313" key="16">
    <source>
        <dbReference type="EMBL" id="CAG85604.2"/>
    </source>
</evidence>
<evidence type="ECO:0000256" key="13">
    <source>
        <dbReference type="SAM" id="Coils"/>
    </source>
</evidence>
<feature type="transmembrane region" description="Helical" evidence="15">
    <location>
        <begin position="194"/>
        <end position="215"/>
    </location>
</feature>
<proteinExistence type="inferred from homology"/>
<feature type="region of interest" description="Disordered" evidence="14">
    <location>
        <begin position="27"/>
        <end position="74"/>
    </location>
</feature>
<evidence type="ECO:0000256" key="2">
    <source>
        <dbReference type="ARBA" id="ARBA00006675"/>
    </source>
</evidence>
<feature type="transmembrane region" description="Helical" evidence="15">
    <location>
        <begin position="222"/>
        <end position="241"/>
    </location>
</feature>
<sequence length="483" mass="56467">MGHISSQSQVSVRNIKWKCNFNKRRMSSASSVGSSDIDESSMLSEVNLRRKNEQEDYRDESADINDDESSSTYTLKRSDSSASVSFIDLSKMLFLSDFDFGFDVDMVSDTTKKKFNRMKEKTKQRFQQLKEDARKSDSNSELMRLNENLFSNLGKFDKRLHDSLRSSTTEKLFYAMAITLIATCGFLIGKYPQWFHVFHTALFCVLMPIRFYTYFKLSFQYYLADLCYYVNLLLIVFIWWFPDSQSLFVSVFSLAMGTLSFAVITWRNSLVLHSIEKSTSSFIHIMPPVTLFVIVHELPEDYRAARFPAVAGIDHWNFINGIIWTSIYYTLWQVCYHYFITIKRKEQIEKGKVTSFTYLKKKNKNDVLGKFVNSLPYTWMQIAAFTLIQFGYQILTMSFCPIWFRYKHACGAFMFFIFIWASYNGATYYIDVFGKRLEKEVERLKMEVIELQQKNGEQENEKSMSQLQLSPSEPESPVITPMG</sequence>
<dbReference type="HOGENOM" id="CLU_018994_1_2_1"/>
<dbReference type="eggNOG" id="KOG2895">
    <property type="taxonomic scope" value="Eukaryota"/>
</dbReference>
<comment type="similarity">
    <text evidence="2">Belongs to the GPC1 family.</text>
</comment>
<dbReference type="GO" id="GO:0016020">
    <property type="term" value="C:membrane"/>
    <property type="evidence" value="ECO:0007669"/>
    <property type="project" value="UniProtKB-SubCell"/>
</dbReference>
<evidence type="ECO:0000256" key="15">
    <source>
        <dbReference type="SAM" id="Phobius"/>
    </source>
</evidence>
<dbReference type="Pfam" id="PF10998">
    <property type="entry name" value="DUF2838"/>
    <property type="match status" value="1"/>
</dbReference>
<keyword evidence="13" id="KW-0175">Coiled coil</keyword>
<dbReference type="InParanoid" id="Q6BW26"/>
<dbReference type="GO" id="GO:0036151">
    <property type="term" value="P:phosphatidylcholine acyl-chain remodeling"/>
    <property type="evidence" value="ECO:0007669"/>
    <property type="project" value="EnsemblFungi"/>
</dbReference>
<evidence type="ECO:0000256" key="9">
    <source>
        <dbReference type="ARBA" id="ARBA00023136"/>
    </source>
</evidence>
<dbReference type="GeneID" id="2913562"/>
<dbReference type="GO" id="GO:0090640">
    <property type="term" value="P:phosphatidylcholine biosynthesis from sn-glycero-3-phosphocholine"/>
    <property type="evidence" value="ECO:0007669"/>
    <property type="project" value="EnsemblFungi"/>
</dbReference>
<gene>
    <name evidence="16" type="ordered locus">DEHA2B14850g</name>
</gene>
<evidence type="ECO:0000256" key="7">
    <source>
        <dbReference type="ARBA" id="ARBA00022989"/>
    </source>
</evidence>
<name>Q6BW26_DEBHA</name>
<dbReference type="KEGG" id="dha:DEHA2B14850g"/>
<feature type="region of interest" description="Disordered" evidence="14">
    <location>
        <begin position="455"/>
        <end position="483"/>
    </location>
</feature>
<evidence type="ECO:0000256" key="11">
    <source>
        <dbReference type="ARBA" id="ARBA00023264"/>
    </source>
</evidence>
<dbReference type="VEuPathDB" id="FungiDB:DEHA2B14850g"/>
<feature type="transmembrane region" description="Helical" evidence="15">
    <location>
        <begin position="382"/>
        <end position="406"/>
    </location>
</feature>
<keyword evidence="12" id="KW-0012">Acyltransferase</keyword>
<dbReference type="InterPro" id="IPR021261">
    <property type="entry name" value="GPCAT"/>
</dbReference>
<dbReference type="EMBL" id="CR382134">
    <property type="protein sequence ID" value="CAG85604.2"/>
    <property type="molecule type" value="Genomic_DNA"/>
</dbReference>
<keyword evidence="7 15" id="KW-1133">Transmembrane helix</keyword>
<dbReference type="FunCoup" id="Q6BW26">
    <property type="interactions" value="206"/>
</dbReference>
<feature type="transmembrane region" description="Helical" evidence="15">
    <location>
        <begin position="247"/>
        <end position="266"/>
    </location>
</feature>
<dbReference type="PANTHER" id="PTHR31201:SF1">
    <property type="entry name" value="GLYCEROPHOSPHOCHOLINE ACYLTRANSFERASE 1"/>
    <property type="match status" value="1"/>
</dbReference>
<keyword evidence="10" id="KW-0594">Phospholipid biosynthesis</keyword>
<keyword evidence="6 15" id="KW-0812">Transmembrane</keyword>
<dbReference type="PANTHER" id="PTHR31201">
    <property type="entry name" value="OS01G0585100 PROTEIN"/>
    <property type="match status" value="1"/>
</dbReference>
<feature type="coiled-coil region" evidence="13">
    <location>
        <begin position="112"/>
        <end position="139"/>
    </location>
</feature>
<evidence type="ECO:0000256" key="3">
    <source>
        <dbReference type="ARBA" id="ARBA00019082"/>
    </source>
</evidence>
<evidence type="ECO:0000256" key="14">
    <source>
        <dbReference type="SAM" id="MobiDB-lite"/>
    </source>
</evidence>
<keyword evidence="11" id="KW-1208">Phospholipid metabolism</keyword>
<dbReference type="GO" id="GO:0106158">
    <property type="term" value="F:glycero-3-phosphocholine acyltransferase activity"/>
    <property type="evidence" value="ECO:0007669"/>
    <property type="project" value="EnsemblFungi"/>
</dbReference>
<reference evidence="16 17" key="1">
    <citation type="journal article" date="2004" name="Nature">
        <title>Genome evolution in yeasts.</title>
        <authorList>
            <consortium name="Genolevures"/>
            <person name="Dujon B."/>
            <person name="Sherman D."/>
            <person name="Fischer G."/>
            <person name="Durrens P."/>
            <person name="Casaregola S."/>
            <person name="Lafontaine I."/>
            <person name="de Montigny J."/>
            <person name="Marck C."/>
            <person name="Neuveglise C."/>
            <person name="Talla E."/>
            <person name="Goffard N."/>
            <person name="Frangeul L."/>
            <person name="Aigle M."/>
            <person name="Anthouard V."/>
            <person name="Babour A."/>
            <person name="Barbe V."/>
            <person name="Barnay S."/>
            <person name="Blanchin S."/>
            <person name="Beckerich J.M."/>
            <person name="Beyne E."/>
            <person name="Bleykasten C."/>
            <person name="Boisrame A."/>
            <person name="Boyer J."/>
            <person name="Cattolico L."/>
            <person name="Confanioleri F."/>
            <person name="de Daruvar A."/>
            <person name="Despons L."/>
            <person name="Fabre E."/>
            <person name="Fairhead C."/>
            <person name="Ferry-Dumazet H."/>
            <person name="Groppi A."/>
            <person name="Hantraye F."/>
            <person name="Hennequin C."/>
            <person name="Jauniaux N."/>
            <person name="Joyet P."/>
            <person name="Kachouri R."/>
            <person name="Kerrest A."/>
            <person name="Koszul R."/>
            <person name="Lemaire M."/>
            <person name="Lesur I."/>
            <person name="Ma L."/>
            <person name="Muller H."/>
            <person name="Nicaud J.M."/>
            <person name="Nikolski M."/>
            <person name="Oztas S."/>
            <person name="Ozier-Kalogeropoulos O."/>
            <person name="Pellenz S."/>
            <person name="Potier S."/>
            <person name="Richard G.F."/>
            <person name="Straub M.L."/>
            <person name="Suleau A."/>
            <person name="Swennene D."/>
            <person name="Tekaia F."/>
            <person name="Wesolowski-Louvel M."/>
            <person name="Westhof E."/>
            <person name="Wirth B."/>
            <person name="Zeniou-Meyer M."/>
            <person name="Zivanovic I."/>
            <person name="Bolotin-Fukuhara M."/>
            <person name="Thierry A."/>
            <person name="Bouchier C."/>
            <person name="Caudron B."/>
            <person name="Scarpelli C."/>
            <person name="Gaillardin C."/>
            <person name="Weissenbach J."/>
            <person name="Wincker P."/>
            <person name="Souciet J.L."/>
        </authorList>
    </citation>
    <scope>NUCLEOTIDE SEQUENCE [LARGE SCALE GENOMIC DNA]</scope>
    <source>
        <strain evidence="17">ATCC 36239 / CBS 767 / BCRC 21394 / JCM 1990 / NBRC 0083 / IGC 2968</strain>
    </source>
</reference>
<feature type="transmembrane region" description="Helical" evidence="15">
    <location>
        <begin position="318"/>
        <end position="340"/>
    </location>
</feature>
<keyword evidence="5" id="KW-0808">Transferase</keyword>
<feature type="transmembrane region" description="Helical" evidence="15">
    <location>
        <begin position="172"/>
        <end position="188"/>
    </location>
</feature>
<organism evidence="16 17">
    <name type="scientific">Debaryomyces hansenii (strain ATCC 36239 / CBS 767 / BCRC 21394 / JCM 1990 / NBRC 0083 / IGC 2968)</name>
    <name type="common">Yeast</name>
    <name type="synonym">Torulaspora hansenii</name>
    <dbReference type="NCBI Taxonomy" id="284592"/>
    <lineage>
        <taxon>Eukaryota</taxon>
        <taxon>Fungi</taxon>
        <taxon>Dikarya</taxon>
        <taxon>Ascomycota</taxon>
        <taxon>Saccharomycotina</taxon>
        <taxon>Pichiomycetes</taxon>
        <taxon>Debaryomycetaceae</taxon>
        <taxon>Debaryomyces</taxon>
    </lineage>
</organism>